<dbReference type="AlphaFoldDB" id="K1UF06"/>
<dbReference type="InterPro" id="IPR043751">
    <property type="entry name" value="DUF5696"/>
</dbReference>
<accession>K1UF06</accession>
<organism evidence="1">
    <name type="scientific">human gut metagenome</name>
    <dbReference type="NCBI Taxonomy" id="408170"/>
    <lineage>
        <taxon>unclassified sequences</taxon>
        <taxon>metagenomes</taxon>
        <taxon>organismal metagenomes</taxon>
    </lineage>
</organism>
<evidence type="ECO:0000313" key="1">
    <source>
        <dbReference type="EMBL" id="EKC70066.1"/>
    </source>
</evidence>
<dbReference type="Pfam" id="PF18952">
    <property type="entry name" value="DUF5696"/>
    <property type="match status" value="1"/>
</dbReference>
<reference evidence="1" key="1">
    <citation type="journal article" date="2013" name="Environ. Microbiol.">
        <title>Microbiota from the distal guts of lean and obese adolescents exhibit partial functional redundancy besides clear differences in community structure.</title>
        <authorList>
            <person name="Ferrer M."/>
            <person name="Ruiz A."/>
            <person name="Lanza F."/>
            <person name="Haange S.B."/>
            <person name="Oberbach A."/>
            <person name="Till H."/>
            <person name="Bargiela R."/>
            <person name="Campoy C."/>
            <person name="Segura M.T."/>
            <person name="Richter M."/>
            <person name="von Bergen M."/>
            <person name="Seifert J."/>
            <person name="Suarez A."/>
        </authorList>
    </citation>
    <scope>NUCLEOTIDE SEQUENCE</scope>
</reference>
<comment type="caution">
    <text evidence="1">The sequence shown here is derived from an EMBL/GenBank/DDBJ whole genome shotgun (WGS) entry which is preliminary data.</text>
</comment>
<dbReference type="EMBL" id="AJWY01005280">
    <property type="protein sequence ID" value="EKC70066.1"/>
    <property type="molecule type" value="Genomic_DNA"/>
</dbReference>
<name>K1UF06_9ZZZZ</name>
<sequence length="179" mass="19455">MLNSQDNSVAFSSFEFKPVSNGLQVTYNMASDKDSAVNGPQGDTPYASVTVSYILSDGVMDVKVNCGDIKVSDGYALEKINLLSYFGAEKDFSEGDFILLPDGSGSLMMSDSKSDYPEKSFKVYGSDPAVKDVAENESKINASALLGFFRNEAAKQRFCGSYYKGRYHSLGGFGSKKQR</sequence>
<protein>
    <submittedName>
        <fullName evidence="1">Uncharacterized protein</fullName>
    </submittedName>
</protein>
<proteinExistence type="predicted"/>
<gene>
    <name evidence="1" type="ORF">LEA_07978</name>
</gene>